<dbReference type="FunFam" id="3.30.420.40:FF:000058">
    <property type="entry name" value="Putative actin-related protein 5"/>
    <property type="match status" value="1"/>
</dbReference>
<keyword evidence="4" id="KW-1185">Reference proteome</keyword>
<evidence type="ECO:0000256" key="2">
    <source>
        <dbReference type="SAM" id="MobiDB-lite"/>
    </source>
</evidence>
<protein>
    <submittedName>
        <fullName evidence="3">Actin/actin-like protein</fullName>
    </submittedName>
</protein>
<dbReference type="GeneID" id="63917310"/>
<dbReference type="SMART" id="SM00268">
    <property type="entry name" value="ACTIN"/>
    <property type="match status" value="1"/>
</dbReference>
<organism evidence="3 4">
    <name type="scientific">Aureobasidium melanogenum (strain CBS 110374)</name>
    <name type="common">Aureobasidium pullulans var. melanogenum</name>
    <dbReference type="NCBI Taxonomy" id="1043003"/>
    <lineage>
        <taxon>Eukaryota</taxon>
        <taxon>Fungi</taxon>
        <taxon>Dikarya</taxon>
        <taxon>Ascomycota</taxon>
        <taxon>Pezizomycotina</taxon>
        <taxon>Dothideomycetes</taxon>
        <taxon>Dothideomycetidae</taxon>
        <taxon>Dothideales</taxon>
        <taxon>Saccotheciaceae</taxon>
        <taxon>Aureobasidium</taxon>
    </lineage>
</organism>
<accession>A0A074W5Z8</accession>
<evidence type="ECO:0000256" key="1">
    <source>
        <dbReference type="RuleBase" id="RU000487"/>
    </source>
</evidence>
<evidence type="ECO:0000313" key="4">
    <source>
        <dbReference type="Proteomes" id="UP000030672"/>
    </source>
</evidence>
<dbReference type="InterPro" id="IPR004001">
    <property type="entry name" value="Actin_CS"/>
</dbReference>
<dbReference type="SUPFAM" id="SSF53067">
    <property type="entry name" value="Actin-like ATPase domain"/>
    <property type="match status" value="2"/>
</dbReference>
<dbReference type="PANTHER" id="PTHR11937">
    <property type="entry name" value="ACTIN"/>
    <property type="match status" value="1"/>
</dbReference>
<dbReference type="PROSITE" id="PS00432">
    <property type="entry name" value="ACTINS_2"/>
    <property type="match status" value="1"/>
</dbReference>
<feature type="region of interest" description="Disordered" evidence="2">
    <location>
        <begin position="108"/>
        <end position="134"/>
    </location>
</feature>
<evidence type="ECO:0000313" key="3">
    <source>
        <dbReference type="EMBL" id="KEQ67009.1"/>
    </source>
</evidence>
<dbReference type="CDD" id="cd13395">
    <property type="entry name" value="ASKHA_NBD_Arp4_ACTL6-like"/>
    <property type="match status" value="1"/>
</dbReference>
<dbReference type="RefSeq" id="XP_040884032.1">
    <property type="nucleotide sequence ID" value="XM_041023937.1"/>
</dbReference>
<dbReference type="HOGENOM" id="CLU_027965_6_2_1"/>
<dbReference type="InterPro" id="IPR043129">
    <property type="entry name" value="ATPase_NBD"/>
</dbReference>
<dbReference type="Gene3D" id="3.30.420.40">
    <property type="match status" value="4"/>
</dbReference>
<dbReference type="AlphaFoldDB" id="A0A074W5Z8"/>
<dbReference type="InterPro" id="IPR004000">
    <property type="entry name" value="Actin"/>
</dbReference>
<dbReference type="STRING" id="1043003.A0A074W5Z8"/>
<sequence>MNSYNAPAPQEYAGDEINALVLDPGSFTTRAGFAGEDTPKSVVPSVYGSIAGADADSKSRYLFGENAIHNPQPHMEIRSPYDADGIVEDWDAASRLWEYSITSRLTGARPTPAAKNGLNDDKKEGDEAGDGDGDVAMEGIEEQEKPMSEHPLLMSEPAWNPAKHRAKCMEIALEDWGAPAFWLGKTGVLAAFASGKPNALVIDIGASTTSVTPVHDGFVLKKGIQKSSLGGNFVSEQLRLQFSKMDPVVSLTPHFMVKSKSPVDAGQAPNASYIKFDVPPTDSFRKNEEERIFTSFKESMVQVWQGPGKLDLTDGMGNHVNVDSVKTLPPRPFEMPDGWNQVFGIERFRVAEGLFDAKAALTDDSHPTPDQKHTITAMVQAALAAVDVEIRPVLLNNIVLTGGGSLLDKLAERLHGELSALYPNPRVRVHASNIVTDRKYGSWVGGSILASLGTFHQMWISKKEYEEHGSSIIEKRCK</sequence>
<dbReference type="Gene3D" id="3.90.640.10">
    <property type="entry name" value="Actin, Chain A, domain 4"/>
    <property type="match status" value="1"/>
</dbReference>
<dbReference type="Proteomes" id="UP000030672">
    <property type="component" value="Unassembled WGS sequence"/>
</dbReference>
<comment type="similarity">
    <text evidence="1">Belongs to the actin family.</text>
</comment>
<reference evidence="3 4" key="1">
    <citation type="journal article" date="2014" name="BMC Genomics">
        <title>Genome sequencing of four Aureobasidium pullulans varieties: biotechnological potential, stress tolerance, and description of new species.</title>
        <authorList>
            <person name="Gostin Ar C."/>
            <person name="Ohm R.A."/>
            <person name="Kogej T."/>
            <person name="Sonjak S."/>
            <person name="Turk M."/>
            <person name="Zajc J."/>
            <person name="Zalar P."/>
            <person name="Grube M."/>
            <person name="Sun H."/>
            <person name="Han J."/>
            <person name="Sharma A."/>
            <person name="Chiniquy J."/>
            <person name="Ngan C.Y."/>
            <person name="Lipzen A."/>
            <person name="Barry K."/>
            <person name="Grigoriev I.V."/>
            <person name="Gunde-Cimerman N."/>
        </authorList>
    </citation>
    <scope>NUCLEOTIDE SEQUENCE [LARGE SCALE GENOMIC DNA]</scope>
    <source>
        <strain evidence="3 4">CBS 110374</strain>
    </source>
</reference>
<name>A0A074W5Z8_AURM1</name>
<gene>
    <name evidence="3" type="ORF">M437DRAFT_61463</name>
</gene>
<dbReference type="Pfam" id="PF00022">
    <property type="entry name" value="Actin"/>
    <property type="match status" value="1"/>
</dbReference>
<dbReference type="EMBL" id="KL584824">
    <property type="protein sequence ID" value="KEQ67009.1"/>
    <property type="molecule type" value="Genomic_DNA"/>
</dbReference>
<proteinExistence type="inferred from homology"/>